<gene>
    <name evidence="2" type="ORF">ERUC_LOCUS23307</name>
</gene>
<dbReference type="SMART" id="SM00579">
    <property type="entry name" value="FBD"/>
    <property type="match status" value="1"/>
</dbReference>
<protein>
    <recommendedName>
        <fullName evidence="1">FBD domain-containing protein</fullName>
    </recommendedName>
</protein>
<accession>A0ABC8KI01</accession>
<keyword evidence="3" id="KW-1185">Reference proteome</keyword>
<dbReference type="AlphaFoldDB" id="A0ABC8KI01"/>
<reference evidence="2 3" key="1">
    <citation type="submission" date="2022-03" db="EMBL/GenBank/DDBJ databases">
        <authorList>
            <person name="Macdonald S."/>
            <person name="Ahmed S."/>
            <person name="Newling K."/>
        </authorList>
    </citation>
    <scope>NUCLEOTIDE SEQUENCE [LARGE SCALE GENOMIC DNA]</scope>
</reference>
<evidence type="ECO:0000313" key="2">
    <source>
        <dbReference type="EMBL" id="CAH8357552.1"/>
    </source>
</evidence>
<sequence length="120" mass="13934">MTFRTKHLKGIDCLYIHSSCLIQDFYTNDEKAPEMRAAPVPRCLLSSLEYVEIKNFNGRPARMEVAKYFVENSLVLKRLVLDIGYSTWAKGCHITEEEFYMLRDLLALPRGSRTCQILLK</sequence>
<evidence type="ECO:0000313" key="3">
    <source>
        <dbReference type="Proteomes" id="UP001642260"/>
    </source>
</evidence>
<organism evidence="2 3">
    <name type="scientific">Eruca vesicaria subsp. sativa</name>
    <name type="common">Garden rocket</name>
    <name type="synonym">Eruca sativa</name>
    <dbReference type="NCBI Taxonomy" id="29727"/>
    <lineage>
        <taxon>Eukaryota</taxon>
        <taxon>Viridiplantae</taxon>
        <taxon>Streptophyta</taxon>
        <taxon>Embryophyta</taxon>
        <taxon>Tracheophyta</taxon>
        <taxon>Spermatophyta</taxon>
        <taxon>Magnoliopsida</taxon>
        <taxon>eudicotyledons</taxon>
        <taxon>Gunneridae</taxon>
        <taxon>Pentapetalae</taxon>
        <taxon>rosids</taxon>
        <taxon>malvids</taxon>
        <taxon>Brassicales</taxon>
        <taxon>Brassicaceae</taxon>
        <taxon>Brassiceae</taxon>
        <taxon>Eruca</taxon>
    </lineage>
</organism>
<dbReference type="InterPro" id="IPR006566">
    <property type="entry name" value="FBD"/>
</dbReference>
<comment type="caution">
    <text evidence="2">The sequence shown here is derived from an EMBL/GenBank/DDBJ whole genome shotgun (WGS) entry which is preliminary data.</text>
</comment>
<dbReference type="Pfam" id="PF08387">
    <property type="entry name" value="FBD"/>
    <property type="match status" value="1"/>
</dbReference>
<feature type="domain" description="FBD" evidence="1">
    <location>
        <begin position="42"/>
        <end position="120"/>
    </location>
</feature>
<proteinExistence type="predicted"/>
<dbReference type="Proteomes" id="UP001642260">
    <property type="component" value="Unassembled WGS sequence"/>
</dbReference>
<evidence type="ECO:0000259" key="1">
    <source>
        <dbReference type="SMART" id="SM00579"/>
    </source>
</evidence>
<dbReference type="EMBL" id="CAKOAT010233821">
    <property type="protein sequence ID" value="CAH8357552.1"/>
    <property type="molecule type" value="Genomic_DNA"/>
</dbReference>
<name>A0ABC8KI01_ERUVS</name>